<organism evidence="7 8">
    <name type="scientific">Alginatibacterium sediminis</name>
    <dbReference type="NCBI Taxonomy" id="2164068"/>
    <lineage>
        <taxon>Bacteria</taxon>
        <taxon>Pseudomonadati</taxon>
        <taxon>Pseudomonadota</taxon>
        <taxon>Gammaproteobacteria</taxon>
        <taxon>Alteromonadales</taxon>
        <taxon>Alteromonadaceae</taxon>
        <taxon>Alginatibacterium</taxon>
    </lineage>
</organism>
<evidence type="ECO:0000256" key="4">
    <source>
        <dbReference type="SAM" id="MobiDB-lite"/>
    </source>
</evidence>
<evidence type="ECO:0000313" key="8">
    <source>
        <dbReference type="Proteomes" id="UP000286482"/>
    </source>
</evidence>
<comment type="subunit">
    <text evidence="3">Monomer. Associates with 30S ribosomal subunit, binds 16S rRNA.</text>
</comment>
<dbReference type="HAMAP" id="MF_01820">
    <property type="entry name" value="GTPase_RsgA"/>
    <property type="match status" value="1"/>
</dbReference>
<feature type="domain" description="CP-type G" evidence="6">
    <location>
        <begin position="110"/>
        <end position="270"/>
    </location>
</feature>
<dbReference type="GO" id="GO:0003924">
    <property type="term" value="F:GTPase activity"/>
    <property type="evidence" value="ECO:0007669"/>
    <property type="project" value="UniProtKB-UniRule"/>
</dbReference>
<dbReference type="AlphaFoldDB" id="A0A420E7X1"/>
<keyword evidence="3" id="KW-0690">Ribosome biogenesis</keyword>
<comment type="caution">
    <text evidence="7">The sequence shown here is derived from an EMBL/GenBank/DDBJ whole genome shotgun (WGS) entry which is preliminary data.</text>
</comment>
<dbReference type="GO" id="GO:0005525">
    <property type="term" value="F:GTP binding"/>
    <property type="evidence" value="ECO:0007669"/>
    <property type="project" value="UniProtKB-UniRule"/>
</dbReference>
<protein>
    <recommendedName>
        <fullName evidence="3">Small ribosomal subunit biogenesis GTPase RsgA</fullName>
        <ecNumber evidence="3">3.6.1.-</ecNumber>
    </recommendedName>
</protein>
<evidence type="ECO:0000256" key="1">
    <source>
        <dbReference type="ARBA" id="ARBA00022741"/>
    </source>
</evidence>
<keyword evidence="3" id="KW-0479">Metal-binding</keyword>
<reference evidence="7 8" key="1">
    <citation type="submission" date="2018-09" db="EMBL/GenBank/DDBJ databases">
        <authorList>
            <person name="Wang Z."/>
        </authorList>
    </citation>
    <scope>NUCLEOTIDE SEQUENCE [LARGE SCALE GENOMIC DNA]</scope>
    <source>
        <strain evidence="7 8">ALS 81</strain>
    </source>
</reference>
<feature type="binding site" evidence="3">
    <location>
        <position position="301"/>
    </location>
    <ligand>
        <name>Zn(2+)</name>
        <dbReference type="ChEBI" id="CHEBI:29105"/>
    </ligand>
</feature>
<dbReference type="InterPro" id="IPR012340">
    <property type="entry name" value="NA-bd_OB-fold"/>
</dbReference>
<dbReference type="GO" id="GO:0005737">
    <property type="term" value="C:cytoplasm"/>
    <property type="evidence" value="ECO:0007669"/>
    <property type="project" value="UniProtKB-SubCell"/>
</dbReference>
<accession>A0A420E7X1</accession>
<keyword evidence="1 3" id="KW-0547">Nucleotide-binding</keyword>
<feature type="region of interest" description="Disordered" evidence="4">
    <location>
        <begin position="1"/>
        <end position="21"/>
    </location>
</feature>
<dbReference type="EC" id="3.6.1.-" evidence="3"/>
<dbReference type="PROSITE" id="PS50936">
    <property type="entry name" value="ENGC_GTPASE"/>
    <property type="match status" value="1"/>
</dbReference>
<comment type="cofactor">
    <cofactor evidence="3">
        <name>Zn(2+)</name>
        <dbReference type="ChEBI" id="CHEBI:29105"/>
    </cofactor>
    <text evidence="3">Binds 1 zinc ion per subunit.</text>
</comment>
<comment type="similarity">
    <text evidence="3">Belongs to the TRAFAC class YlqF/YawG GTPase family. RsgA subfamily.</text>
</comment>
<dbReference type="Gene3D" id="2.40.50.140">
    <property type="entry name" value="Nucleic acid-binding proteins"/>
    <property type="match status" value="1"/>
</dbReference>
<feature type="binding site" evidence="3">
    <location>
        <begin position="212"/>
        <end position="220"/>
    </location>
    <ligand>
        <name>GTP</name>
        <dbReference type="ChEBI" id="CHEBI:37565"/>
    </ligand>
</feature>
<dbReference type="PANTHER" id="PTHR32120">
    <property type="entry name" value="SMALL RIBOSOMAL SUBUNIT BIOGENESIS GTPASE RSGA"/>
    <property type="match status" value="1"/>
</dbReference>
<dbReference type="PROSITE" id="PS51721">
    <property type="entry name" value="G_CP"/>
    <property type="match status" value="1"/>
</dbReference>
<dbReference type="NCBIfam" id="NF008931">
    <property type="entry name" value="PRK12288.1"/>
    <property type="match status" value="1"/>
</dbReference>
<feature type="binding site" evidence="3">
    <location>
        <position position="307"/>
    </location>
    <ligand>
        <name>Zn(2+)</name>
        <dbReference type="ChEBI" id="CHEBI:29105"/>
    </ligand>
</feature>
<feature type="binding site" evidence="3">
    <location>
        <position position="299"/>
    </location>
    <ligand>
        <name>Zn(2+)</name>
        <dbReference type="ChEBI" id="CHEBI:29105"/>
    </ligand>
</feature>
<sequence length="345" mass="39139">MAKRNKLSDGQKRRVRANREKRLKKTDSIDWEDEQLASPEDGIVISRFGQHADVQTQDGLIFRCNIRRTVESIVCGDQVLFRRSHVVQSGISGIIEAVHERRTVLTRPDYYDGIKAIAANLDQVFIVSAILPELSLNIIDRYLVAIEDVGLAPVILVNKVDLLSEQELEELSQKLEIYRSLGYPVMYSSTHKSLGFEQIHQQLKGHTSIFVGQSGVGKSSLVNQLLPEQDILTKEVSEVSGLGQHTTTTARLYSLPQGGQLIDSPGVREFQLWHLEKERVTWGFREFREPVEHCRFRDCKHEGDPGCGLQAAIDNHQIDPVRHDSFLRILDSMVENKPSRNIRGR</sequence>
<dbReference type="InterPro" id="IPR030378">
    <property type="entry name" value="G_CP_dom"/>
</dbReference>
<evidence type="ECO:0000259" key="5">
    <source>
        <dbReference type="PROSITE" id="PS50936"/>
    </source>
</evidence>
<dbReference type="InterPro" id="IPR004881">
    <property type="entry name" value="Ribosome_biogen_GTPase_RsgA"/>
</dbReference>
<feature type="binding site" evidence="3">
    <location>
        <position position="294"/>
    </location>
    <ligand>
        <name>Zn(2+)</name>
        <dbReference type="ChEBI" id="CHEBI:29105"/>
    </ligand>
</feature>
<dbReference type="GO" id="GO:0042274">
    <property type="term" value="P:ribosomal small subunit biogenesis"/>
    <property type="evidence" value="ECO:0007669"/>
    <property type="project" value="UniProtKB-UniRule"/>
</dbReference>
<comment type="subcellular location">
    <subcellularLocation>
        <location evidence="3">Cytoplasm</location>
    </subcellularLocation>
</comment>
<dbReference type="OrthoDB" id="9809485at2"/>
<dbReference type="NCBIfam" id="TIGR00157">
    <property type="entry name" value="ribosome small subunit-dependent GTPase A"/>
    <property type="match status" value="1"/>
</dbReference>
<dbReference type="Proteomes" id="UP000286482">
    <property type="component" value="Unassembled WGS sequence"/>
</dbReference>
<keyword evidence="3" id="KW-0378">Hydrolase</keyword>
<feature type="binding site" evidence="3">
    <location>
        <begin position="158"/>
        <end position="161"/>
    </location>
    <ligand>
        <name>GTP</name>
        <dbReference type="ChEBI" id="CHEBI:37565"/>
    </ligand>
</feature>
<keyword evidence="2 3" id="KW-0342">GTP-binding</keyword>
<keyword evidence="3" id="KW-0862">Zinc</keyword>
<keyword evidence="8" id="KW-1185">Reference proteome</keyword>
<dbReference type="EMBL" id="RAQO01000009">
    <property type="protein sequence ID" value="RKF14519.1"/>
    <property type="molecule type" value="Genomic_DNA"/>
</dbReference>
<dbReference type="InterPro" id="IPR027417">
    <property type="entry name" value="P-loop_NTPase"/>
</dbReference>
<comment type="function">
    <text evidence="3">One of several proteins that assist in the late maturation steps of the functional core of the 30S ribosomal subunit. Helps release RbfA from mature subunits. May play a role in the assembly of ribosomal proteins into the subunit. Circularly permuted GTPase that catalyzes slow GTP hydrolysis, GTPase activity is stimulated by the 30S ribosomal subunit.</text>
</comment>
<gene>
    <name evidence="3 7" type="primary">rsgA</name>
    <name evidence="7" type="ORF">DBZ36_17875</name>
</gene>
<proteinExistence type="inferred from homology"/>
<dbReference type="PANTHER" id="PTHR32120:SF11">
    <property type="entry name" value="SMALL RIBOSOMAL SUBUNIT BIOGENESIS GTPASE RSGA 1, MITOCHONDRIAL-RELATED"/>
    <property type="match status" value="1"/>
</dbReference>
<evidence type="ECO:0000256" key="3">
    <source>
        <dbReference type="HAMAP-Rule" id="MF_01820"/>
    </source>
</evidence>
<dbReference type="SUPFAM" id="SSF52540">
    <property type="entry name" value="P-loop containing nucleoside triphosphate hydrolases"/>
    <property type="match status" value="1"/>
</dbReference>
<dbReference type="InterPro" id="IPR010914">
    <property type="entry name" value="RsgA_GTPase_dom"/>
</dbReference>
<evidence type="ECO:0000313" key="7">
    <source>
        <dbReference type="EMBL" id="RKF14519.1"/>
    </source>
</evidence>
<keyword evidence="3" id="KW-0694">RNA-binding</keyword>
<dbReference type="GO" id="GO:0046872">
    <property type="term" value="F:metal ion binding"/>
    <property type="evidence" value="ECO:0007669"/>
    <property type="project" value="UniProtKB-KW"/>
</dbReference>
<dbReference type="Gene3D" id="1.10.40.50">
    <property type="entry name" value="Probable gtpase engc, domain 3"/>
    <property type="match status" value="1"/>
</dbReference>
<feature type="domain" description="EngC GTPase" evidence="5">
    <location>
        <begin position="119"/>
        <end position="268"/>
    </location>
</feature>
<dbReference type="Gene3D" id="3.40.50.300">
    <property type="entry name" value="P-loop containing nucleotide triphosphate hydrolases"/>
    <property type="match status" value="1"/>
</dbReference>
<evidence type="ECO:0000259" key="6">
    <source>
        <dbReference type="PROSITE" id="PS51721"/>
    </source>
</evidence>
<evidence type="ECO:0000256" key="2">
    <source>
        <dbReference type="ARBA" id="ARBA00023134"/>
    </source>
</evidence>
<name>A0A420E7X1_9ALTE</name>
<dbReference type="GO" id="GO:0019843">
    <property type="term" value="F:rRNA binding"/>
    <property type="evidence" value="ECO:0007669"/>
    <property type="project" value="UniProtKB-KW"/>
</dbReference>
<keyword evidence="3" id="KW-0963">Cytoplasm</keyword>
<dbReference type="CDD" id="cd01854">
    <property type="entry name" value="YjeQ_EngC"/>
    <property type="match status" value="1"/>
</dbReference>
<dbReference type="Pfam" id="PF03193">
    <property type="entry name" value="RsgA_GTPase"/>
    <property type="match status" value="1"/>
</dbReference>
<dbReference type="RefSeq" id="WP_120356330.1">
    <property type="nucleotide sequence ID" value="NZ_RAQO01000009.1"/>
</dbReference>
<keyword evidence="3" id="KW-0699">rRNA-binding</keyword>